<dbReference type="Proteomes" id="UP000010729">
    <property type="component" value="Unassembled WGS sequence"/>
</dbReference>
<comment type="caution">
    <text evidence="1">The sequence shown here is derived from an EMBL/GenBank/DDBJ whole genome shotgun (WGS) entry which is preliminary data.</text>
</comment>
<name>N1V5N2_9MICC</name>
<dbReference type="RefSeq" id="WP_005270163.1">
    <property type="nucleotide sequence ID" value="NZ_ANPE02000169.1"/>
</dbReference>
<evidence type="ECO:0000313" key="1">
    <source>
        <dbReference type="EMBL" id="EMY33573.1"/>
    </source>
</evidence>
<dbReference type="AlphaFoldDB" id="N1V5N2"/>
<sequence length="192" mass="21327">MTSLTAYAALDSVSPLADLRARGADVRFVLKPEEVSPAEGQAVLRIGFDLPVDAGYQVFDLSRGYPTLGCGGFETAVRAAWMATNGGRTSNVQVVNLHKGRMRRPEWLFKYAVTAVRQVDKAPVDAAEPDRCERMAAVIKIHQETWFSEHSPRRDGYVTFECECGHTEPIRVEDDELTRARHCADKLIEAGF</sequence>
<gene>
    <name evidence="1" type="ORF">D477_014266</name>
</gene>
<keyword evidence="2" id="KW-1185">Reference proteome</keyword>
<protein>
    <submittedName>
        <fullName evidence="1">Uncharacterized protein</fullName>
    </submittedName>
</protein>
<reference evidence="1 2" key="1">
    <citation type="journal article" date="2013" name="Genome Announc.">
        <title>Draft Genome Sequence of Arthrobacter crystallopoietes Strain BAB-32, Revealing Genes for Bioremediation.</title>
        <authorList>
            <person name="Joshi M.N."/>
            <person name="Pandit A.S."/>
            <person name="Sharma A."/>
            <person name="Pandya R.V."/>
            <person name="Desai S.M."/>
            <person name="Saxena A.K."/>
            <person name="Bagatharia S.B."/>
        </authorList>
    </citation>
    <scope>NUCLEOTIDE SEQUENCE [LARGE SCALE GENOMIC DNA]</scope>
    <source>
        <strain evidence="1 2">BAB-32</strain>
    </source>
</reference>
<accession>N1V5N2</accession>
<dbReference type="EMBL" id="ANPE02000169">
    <property type="protein sequence ID" value="EMY33573.1"/>
    <property type="molecule type" value="Genomic_DNA"/>
</dbReference>
<evidence type="ECO:0000313" key="2">
    <source>
        <dbReference type="Proteomes" id="UP000010729"/>
    </source>
</evidence>
<organism evidence="1 2">
    <name type="scientific">Arthrobacter crystallopoietes BAB-32</name>
    <dbReference type="NCBI Taxonomy" id="1246476"/>
    <lineage>
        <taxon>Bacteria</taxon>
        <taxon>Bacillati</taxon>
        <taxon>Actinomycetota</taxon>
        <taxon>Actinomycetes</taxon>
        <taxon>Micrococcales</taxon>
        <taxon>Micrococcaceae</taxon>
        <taxon>Crystallibacter</taxon>
    </lineage>
</organism>
<proteinExistence type="predicted"/>